<dbReference type="RefSeq" id="WP_184674662.1">
    <property type="nucleotide sequence ID" value="NZ_BAABAI010000043.1"/>
</dbReference>
<reference evidence="2 3" key="1">
    <citation type="submission" date="2020-08" db="EMBL/GenBank/DDBJ databases">
        <title>Sequencing the genomes of 1000 actinobacteria strains.</title>
        <authorList>
            <person name="Klenk H.-P."/>
        </authorList>
    </citation>
    <scope>NUCLEOTIDE SEQUENCE [LARGE SCALE GENOMIC DNA]</scope>
    <source>
        <strain evidence="2 3">DSM 45084</strain>
    </source>
</reference>
<comment type="caution">
    <text evidence="2">The sequence shown here is derived from an EMBL/GenBank/DDBJ whole genome shotgun (WGS) entry which is preliminary data.</text>
</comment>
<dbReference type="AlphaFoldDB" id="A0A7W7T9G2"/>
<keyword evidence="3" id="KW-1185">Reference proteome</keyword>
<evidence type="ECO:0000259" key="1">
    <source>
        <dbReference type="Pfam" id="PF04149"/>
    </source>
</evidence>
<dbReference type="Proteomes" id="UP000542674">
    <property type="component" value="Unassembled WGS sequence"/>
</dbReference>
<evidence type="ECO:0000313" key="2">
    <source>
        <dbReference type="EMBL" id="MBB4968935.1"/>
    </source>
</evidence>
<feature type="domain" description="DUF397" evidence="1">
    <location>
        <begin position="14"/>
        <end position="62"/>
    </location>
</feature>
<dbReference type="InterPro" id="IPR007278">
    <property type="entry name" value="DUF397"/>
</dbReference>
<organism evidence="2 3">
    <name type="scientific">Saccharothrix violaceirubra</name>
    <dbReference type="NCBI Taxonomy" id="413306"/>
    <lineage>
        <taxon>Bacteria</taxon>
        <taxon>Bacillati</taxon>
        <taxon>Actinomycetota</taxon>
        <taxon>Actinomycetes</taxon>
        <taxon>Pseudonocardiales</taxon>
        <taxon>Pseudonocardiaceae</taxon>
        <taxon>Saccharothrix</taxon>
    </lineage>
</organism>
<dbReference type="EMBL" id="JACHJS010000001">
    <property type="protein sequence ID" value="MBB4968935.1"/>
    <property type="molecule type" value="Genomic_DNA"/>
</dbReference>
<evidence type="ECO:0000313" key="3">
    <source>
        <dbReference type="Proteomes" id="UP000542674"/>
    </source>
</evidence>
<name>A0A7W7T9G2_9PSEU</name>
<dbReference type="Pfam" id="PF04149">
    <property type="entry name" value="DUF397"/>
    <property type="match status" value="1"/>
</dbReference>
<protein>
    <recommendedName>
        <fullName evidence="1">DUF397 domain-containing protein</fullName>
    </recommendedName>
</protein>
<sequence length="64" mass="6893">MRKRFERDGLVYLTSSASLPESTCVAVAVGVERTGVLDSKDPMGATLEFRATTFHSFVAGLKQG</sequence>
<proteinExistence type="predicted"/>
<accession>A0A7W7T9G2</accession>
<gene>
    <name evidence="2" type="ORF">F4559_006294</name>
</gene>